<dbReference type="CDD" id="cd00180">
    <property type="entry name" value="PKc"/>
    <property type="match status" value="1"/>
</dbReference>
<dbReference type="GO" id="GO:0005829">
    <property type="term" value="C:cytosol"/>
    <property type="evidence" value="ECO:0007669"/>
    <property type="project" value="TreeGrafter"/>
</dbReference>
<keyword evidence="3" id="KW-0723">Serine/threonine-protein kinase</keyword>
<comment type="catalytic activity">
    <reaction evidence="11">
        <text>L-seryl-[protein] + ATP = O-phospho-L-seryl-[protein] + ADP + H(+)</text>
        <dbReference type="Rhea" id="RHEA:17989"/>
        <dbReference type="Rhea" id="RHEA-COMP:9863"/>
        <dbReference type="Rhea" id="RHEA-COMP:11604"/>
        <dbReference type="ChEBI" id="CHEBI:15378"/>
        <dbReference type="ChEBI" id="CHEBI:29999"/>
        <dbReference type="ChEBI" id="CHEBI:30616"/>
        <dbReference type="ChEBI" id="CHEBI:83421"/>
        <dbReference type="ChEBI" id="CHEBI:456216"/>
        <dbReference type="EC" id="2.7.11.1"/>
    </reaction>
</comment>
<dbReference type="PANTHER" id="PTHR24348:SF22">
    <property type="entry name" value="NON-SPECIFIC SERINE_THREONINE PROTEIN KINASE"/>
    <property type="match status" value="1"/>
</dbReference>
<feature type="domain" description="Protein kinase" evidence="13">
    <location>
        <begin position="84"/>
        <end position="339"/>
    </location>
</feature>
<feature type="region of interest" description="Disordered" evidence="12">
    <location>
        <begin position="346"/>
        <end position="373"/>
    </location>
</feature>
<reference evidence="14" key="1">
    <citation type="submission" date="2023-03" db="EMBL/GenBank/DDBJ databases">
        <title>Complete genome of Cladonia borealis.</title>
        <authorList>
            <person name="Park H."/>
        </authorList>
    </citation>
    <scope>NUCLEOTIDE SEQUENCE</scope>
    <source>
        <strain evidence="14">ANT050790</strain>
    </source>
</reference>
<evidence type="ECO:0000256" key="8">
    <source>
        <dbReference type="ARBA" id="ARBA00023006"/>
    </source>
</evidence>
<dbReference type="PANTHER" id="PTHR24348">
    <property type="entry name" value="SERINE/THREONINE-PROTEIN KINASE UNC-51-RELATED"/>
    <property type="match status" value="1"/>
</dbReference>
<dbReference type="GO" id="GO:0005524">
    <property type="term" value="F:ATP binding"/>
    <property type="evidence" value="ECO:0007669"/>
    <property type="project" value="UniProtKB-KW"/>
</dbReference>
<proteinExistence type="predicted"/>
<evidence type="ECO:0000256" key="9">
    <source>
        <dbReference type="ARBA" id="ARBA00030237"/>
    </source>
</evidence>
<dbReference type="EMBL" id="JAFEKC020000005">
    <property type="protein sequence ID" value="KAK0514272.1"/>
    <property type="molecule type" value="Genomic_DNA"/>
</dbReference>
<protein>
    <recommendedName>
        <fullName evidence="2">non-specific serine/threonine protein kinase</fullName>
        <ecNumber evidence="2">2.7.11.1</ecNumber>
    </recommendedName>
    <alternativeName>
        <fullName evidence="9">Autophagy-related protein 1</fullName>
    </alternativeName>
</protein>
<dbReference type="SMART" id="SM00220">
    <property type="entry name" value="S_TKc"/>
    <property type="match status" value="1"/>
</dbReference>
<dbReference type="GO" id="GO:0042594">
    <property type="term" value="P:response to starvation"/>
    <property type="evidence" value="ECO:0007669"/>
    <property type="project" value="TreeGrafter"/>
</dbReference>
<dbReference type="InterPro" id="IPR011009">
    <property type="entry name" value="Kinase-like_dom_sf"/>
</dbReference>
<comment type="subcellular location">
    <subcellularLocation>
        <location evidence="1">Preautophagosomal structure membrane</location>
        <topology evidence="1">Peripheral membrane protein</topology>
    </subcellularLocation>
</comment>
<comment type="catalytic activity">
    <reaction evidence="10">
        <text>L-threonyl-[protein] + ATP = O-phospho-L-threonyl-[protein] + ADP + H(+)</text>
        <dbReference type="Rhea" id="RHEA:46608"/>
        <dbReference type="Rhea" id="RHEA-COMP:11060"/>
        <dbReference type="Rhea" id="RHEA-COMP:11605"/>
        <dbReference type="ChEBI" id="CHEBI:15378"/>
        <dbReference type="ChEBI" id="CHEBI:30013"/>
        <dbReference type="ChEBI" id="CHEBI:30616"/>
        <dbReference type="ChEBI" id="CHEBI:61977"/>
        <dbReference type="ChEBI" id="CHEBI:456216"/>
        <dbReference type="EC" id="2.7.11.1"/>
    </reaction>
</comment>
<evidence type="ECO:0000256" key="7">
    <source>
        <dbReference type="ARBA" id="ARBA00022840"/>
    </source>
</evidence>
<dbReference type="GO" id="GO:0004674">
    <property type="term" value="F:protein serine/threonine kinase activity"/>
    <property type="evidence" value="ECO:0007669"/>
    <property type="project" value="UniProtKB-KW"/>
</dbReference>
<dbReference type="AlphaFoldDB" id="A0AA39V3B6"/>
<evidence type="ECO:0000256" key="4">
    <source>
        <dbReference type="ARBA" id="ARBA00022679"/>
    </source>
</evidence>
<dbReference type="GO" id="GO:0034727">
    <property type="term" value="P:piecemeal microautophagy of the nucleus"/>
    <property type="evidence" value="ECO:0007669"/>
    <property type="project" value="TreeGrafter"/>
</dbReference>
<evidence type="ECO:0000259" key="13">
    <source>
        <dbReference type="PROSITE" id="PS50011"/>
    </source>
</evidence>
<evidence type="ECO:0000256" key="11">
    <source>
        <dbReference type="ARBA" id="ARBA00048679"/>
    </source>
</evidence>
<dbReference type="Gene3D" id="1.10.510.10">
    <property type="entry name" value="Transferase(Phosphotransferase) domain 1"/>
    <property type="match status" value="1"/>
</dbReference>
<dbReference type="PROSITE" id="PS50011">
    <property type="entry name" value="PROTEIN_KINASE_DOM"/>
    <property type="match status" value="1"/>
</dbReference>
<dbReference type="EC" id="2.7.11.1" evidence="2"/>
<dbReference type="Pfam" id="PF00069">
    <property type="entry name" value="Pkinase"/>
    <property type="match status" value="1"/>
</dbReference>
<dbReference type="GO" id="GO:0034045">
    <property type="term" value="C:phagophore assembly site membrane"/>
    <property type="evidence" value="ECO:0007669"/>
    <property type="project" value="UniProtKB-SubCell"/>
</dbReference>
<keyword evidence="15" id="KW-1185">Reference proteome</keyword>
<dbReference type="GO" id="GO:0000422">
    <property type="term" value="P:autophagy of mitochondrion"/>
    <property type="evidence" value="ECO:0007669"/>
    <property type="project" value="TreeGrafter"/>
</dbReference>
<evidence type="ECO:0000256" key="12">
    <source>
        <dbReference type="SAM" id="MobiDB-lite"/>
    </source>
</evidence>
<accession>A0AA39V3B6</accession>
<dbReference type="Proteomes" id="UP001166286">
    <property type="component" value="Unassembled WGS sequence"/>
</dbReference>
<keyword evidence="4" id="KW-0808">Transferase</keyword>
<comment type="caution">
    <text evidence="14">The sequence shown here is derived from an EMBL/GenBank/DDBJ whole genome shotgun (WGS) entry which is preliminary data.</text>
</comment>
<evidence type="ECO:0000256" key="6">
    <source>
        <dbReference type="ARBA" id="ARBA00022777"/>
    </source>
</evidence>
<dbReference type="InterPro" id="IPR000719">
    <property type="entry name" value="Prot_kinase_dom"/>
</dbReference>
<evidence type="ECO:0000313" key="14">
    <source>
        <dbReference type="EMBL" id="KAK0514272.1"/>
    </source>
</evidence>
<name>A0AA39V3B6_9LECA</name>
<evidence type="ECO:0000313" key="15">
    <source>
        <dbReference type="Proteomes" id="UP001166286"/>
    </source>
</evidence>
<dbReference type="GO" id="GO:0061709">
    <property type="term" value="P:reticulophagy"/>
    <property type="evidence" value="ECO:0007669"/>
    <property type="project" value="TreeGrafter"/>
</dbReference>
<evidence type="ECO:0000256" key="2">
    <source>
        <dbReference type="ARBA" id="ARBA00012513"/>
    </source>
</evidence>
<dbReference type="GO" id="GO:0010506">
    <property type="term" value="P:regulation of autophagy"/>
    <property type="evidence" value="ECO:0007669"/>
    <property type="project" value="InterPro"/>
</dbReference>
<organism evidence="14 15">
    <name type="scientific">Cladonia borealis</name>
    <dbReference type="NCBI Taxonomy" id="184061"/>
    <lineage>
        <taxon>Eukaryota</taxon>
        <taxon>Fungi</taxon>
        <taxon>Dikarya</taxon>
        <taxon>Ascomycota</taxon>
        <taxon>Pezizomycotina</taxon>
        <taxon>Lecanoromycetes</taxon>
        <taxon>OSLEUM clade</taxon>
        <taxon>Lecanoromycetidae</taxon>
        <taxon>Lecanorales</taxon>
        <taxon>Lecanorineae</taxon>
        <taxon>Cladoniaceae</taxon>
        <taxon>Cladonia</taxon>
    </lineage>
</organism>
<dbReference type="GO" id="GO:0000045">
    <property type="term" value="P:autophagosome assembly"/>
    <property type="evidence" value="ECO:0007669"/>
    <property type="project" value="TreeGrafter"/>
</dbReference>
<keyword evidence="8" id="KW-0072">Autophagy</keyword>
<keyword evidence="5" id="KW-0547">Nucleotide-binding</keyword>
<evidence type="ECO:0000256" key="3">
    <source>
        <dbReference type="ARBA" id="ARBA00022527"/>
    </source>
</evidence>
<keyword evidence="6" id="KW-0418">Kinase</keyword>
<evidence type="ECO:0000256" key="1">
    <source>
        <dbReference type="ARBA" id="ARBA00004623"/>
    </source>
</evidence>
<dbReference type="InterPro" id="IPR008271">
    <property type="entry name" value="Ser/Thr_kinase_AS"/>
</dbReference>
<evidence type="ECO:0000256" key="10">
    <source>
        <dbReference type="ARBA" id="ARBA00047899"/>
    </source>
</evidence>
<keyword evidence="7" id="KW-0067">ATP-binding</keyword>
<feature type="compositionally biased region" description="Low complexity" evidence="12">
    <location>
        <begin position="354"/>
        <end position="365"/>
    </location>
</feature>
<dbReference type="SUPFAM" id="SSF56112">
    <property type="entry name" value="Protein kinase-like (PK-like)"/>
    <property type="match status" value="1"/>
</dbReference>
<evidence type="ECO:0000256" key="5">
    <source>
        <dbReference type="ARBA" id="ARBA00022741"/>
    </source>
</evidence>
<dbReference type="InterPro" id="IPR045269">
    <property type="entry name" value="Atg1-like"/>
</dbReference>
<sequence>MKGVNTIIGMGGDGRNLVQFQLEWHQDPTQTSETIKQYNALPCSRVENPRLARTVNETPTELPSRRETRLHTPGQRQLRMRYVKVEGGNLGSGQFETVHKVIDVDSGKLMAVKILKRPARASKQEDWRHSLYYALKREVETLSVISHPHIVDYIASQGWEEPQAEIFMGLKEGTLESLVESGADACAVANSVFPQMLPALDFLTWKGIVHRDVKPANILYVSQPDGHYQFQLGDFGLCNRIVDAATFAGASLYMPPEMFQEGVQTHKVDVWSLFVTMLWTLDASEFRRRSDRFKSVAEAQQAVLSTASNLDSVSKIQEMAIINPEERAPAAQMLLKHFNGLGLSTPRKQVSDISTSPSPAMATTKAPPPAPSSLTTRITLTEPRVSAGAQYRVTKARGNHNAISIRRLSGLPTRTQLPLTDFAEQRQVKKVLTLRYS</sequence>
<dbReference type="PROSITE" id="PS00108">
    <property type="entry name" value="PROTEIN_KINASE_ST"/>
    <property type="match status" value="1"/>
</dbReference>
<gene>
    <name evidence="14" type="ORF">JMJ35_002889</name>
</gene>
<dbReference type="GO" id="GO:0005776">
    <property type="term" value="C:autophagosome"/>
    <property type="evidence" value="ECO:0007669"/>
    <property type="project" value="TreeGrafter"/>
</dbReference>